<keyword evidence="2" id="KW-1185">Reference proteome</keyword>
<dbReference type="STRING" id="626522.GCWU000325_02311"/>
<comment type="caution">
    <text evidence="1">The sequence shown here is derived from an EMBL/GenBank/DDBJ whole genome shotgun (WGS) entry which is preliminary data.</text>
</comment>
<proteinExistence type="predicted"/>
<dbReference type="Proteomes" id="UP000003460">
    <property type="component" value="Unassembled WGS sequence"/>
</dbReference>
<evidence type="ECO:0000313" key="2">
    <source>
        <dbReference type="Proteomes" id="UP000003460"/>
    </source>
</evidence>
<name>C9LJ99_9BACT</name>
<dbReference type="EMBL" id="ACIJ02000027">
    <property type="protein sequence ID" value="EEX70727.1"/>
    <property type="molecule type" value="Genomic_DNA"/>
</dbReference>
<gene>
    <name evidence="1" type="ORF">GCWU000325_02311</name>
</gene>
<reference evidence="1" key="1">
    <citation type="submission" date="2009-09" db="EMBL/GenBank/DDBJ databases">
        <authorList>
            <person name="Weinstock G."/>
            <person name="Sodergren E."/>
            <person name="Clifton S."/>
            <person name="Fulton L."/>
            <person name="Fulton B."/>
            <person name="Courtney L."/>
            <person name="Fronick C."/>
            <person name="Harrison M."/>
            <person name="Strong C."/>
            <person name="Farmer C."/>
            <person name="Delahaunty K."/>
            <person name="Markovic C."/>
            <person name="Hall O."/>
            <person name="Minx P."/>
            <person name="Tomlinson C."/>
            <person name="Mitreva M."/>
            <person name="Nelson J."/>
            <person name="Hou S."/>
            <person name="Wollam A."/>
            <person name="Pepin K.H."/>
            <person name="Johnson M."/>
            <person name="Bhonagiri V."/>
            <person name="Nash W.E."/>
            <person name="Warren W."/>
            <person name="Chinwalla A."/>
            <person name="Mardis E.R."/>
            <person name="Wilson R.K."/>
        </authorList>
    </citation>
    <scope>NUCLEOTIDE SEQUENCE [LARGE SCALE GENOMIC DNA]</scope>
    <source>
        <strain evidence="1">ATCC 51259</strain>
    </source>
</reference>
<organism evidence="1 2">
    <name type="scientific">Alloprevotella tannerae ATCC 51259</name>
    <dbReference type="NCBI Taxonomy" id="626522"/>
    <lineage>
        <taxon>Bacteria</taxon>
        <taxon>Pseudomonadati</taxon>
        <taxon>Bacteroidota</taxon>
        <taxon>Bacteroidia</taxon>
        <taxon>Bacteroidales</taxon>
        <taxon>Prevotellaceae</taxon>
        <taxon>Alloprevotella</taxon>
    </lineage>
</organism>
<dbReference type="AlphaFoldDB" id="C9LJ99"/>
<evidence type="ECO:0000313" key="1">
    <source>
        <dbReference type="EMBL" id="EEX70727.1"/>
    </source>
</evidence>
<sequence length="44" mass="5181">MMNTVIKQLSYSNIINELRVGEFAGTMRKSNEHSPFHFLCFFKN</sequence>
<dbReference type="HOGENOM" id="CLU_3220335_0_0_10"/>
<protein>
    <submittedName>
        <fullName evidence="1">Uncharacterized protein</fullName>
    </submittedName>
</protein>
<accession>C9LJ99</accession>